<evidence type="ECO:0000256" key="3">
    <source>
        <dbReference type="ARBA" id="ARBA00047683"/>
    </source>
</evidence>
<dbReference type="PRINTS" id="PR00095">
    <property type="entry name" value="ANTSNTHASEI"/>
</dbReference>
<dbReference type="Gene3D" id="3.60.120.10">
    <property type="entry name" value="Anthranilate synthase"/>
    <property type="match status" value="1"/>
</dbReference>
<feature type="domain" description="Chorismate-utilising enzyme C-terminal" evidence="6">
    <location>
        <begin position="281"/>
        <end position="541"/>
    </location>
</feature>
<reference evidence="7" key="1">
    <citation type="submission" date="2022-05" db="EMBL/GenBank/DDBJ databases">
        <title>Using nanopore sequencing to obtain complete genomes from saliva samples.</title>
        <authorList>
            <person name="Baker J.L."/>
        </authorList>
    </citation>
    <scope>NUCLEOTIDE SEQUENCE</scope>
    <source>
        <strain evidence="7">JCVI-JB-Ag32</strain>
    </source>
</reference>
<dbReference type="SUPFAM" id="SSF56322">
    <property type="entry name" value="ADC synthase"/>
    <property type="match status" value="1"/>
</dbReference>
<dbReference type="Pfam" id="PF00425">
    <property type="entry name" value="Chorismate_bind"/>
    <property type="match status" value="1"/>
</dbReference>
<dbReference type="InterPro" id="IPR015890">
    <property type="entry name" value="Chorismate_C"/>
</dbReference>
<evidence type="ECO:0000313" key="8">
    <source>
        <dbReference type="Proteomes" id="UP000830236"/>
    </source>
</evidence>
<dbReference type="InterPro" id="IPR005801">
    <property type="entry name" value="ADC_synthase"/>
</dbReference>
<dbReference type="GO" id="GO:0000162">
    <property type="term" value="P:L-tryptophan biosynthetic process"/>
    <property type="evidence" value="ECO:0007669"/>
    <property type="project" value="TreeGrafter"/>
</dbReference>
<name>A0A9E7AQH8_9ACTO</name>
<protein>
    <recommendedName>
        <fullName evidence="1">anthranilate synthase</fullName>
        <ecNumber evidence="1">4.1.3.27</ecNumber>
    </recommendedName>
</protein>
<gene>
    <name evidence="7" type="ORF">M3I41_05960</name>
</gene>
<organism evidence="7 8">
    <name type="scientific">Actinomyces graevenitzii</name>
    <dbReference type="NCBI Taxonomy" id="55565"/>
    <lineage>
        <taxon>Bacteria</taxon>
        <taxon>Bacillati</taxon>
        <taxon>Actinomycetota</taxon>
        <taxon>Actinomycetes</taxon>
        <taxon>Actinomycetales</taxon>
        <taxon>Actinomycetaceae</taxon>
        <taxon>Actinomyces</taxon>
    </lineage>
</organism>
<evidence type="ECO:0000256" key="2">
    <source>
        <dbReference type="ARBA" id="ARBA00023239"/>
    </source>
</evidence>
<feature type="region of interest" description="Disordered" evidence="5">
    <location>
        <begin position="227"/>
        <end position="269"/>
    </location>
</feature>
<dbReference type="PANTHER" id="PTHR11236">
    <property type="entry name" value="AMINOBENZOATE/ANTHRANILATE SYNTHASE"/>
    <property type="match status" value="1"/>
</dbReference>
<dbReference type="EC" id="4.1.3.27" evidence="1"/>
<evidence type="ECO:0000259" key="6">
    <source>
        <dbReference type="Pfam" id="PF00425"/>
    </source>
</evidence>
<proteinExistence type="predicted"/>
<dbReference type="PANTHER" id="PTHR11236:SF49">
    <property type="entry name" value="ANTHRANILATE SYNTHASE COMPONENT 1"/>
    <property type="match status" value="1"/>
</dbReference>
<comment type="catalytic activity">
    <reaction evidence="3">
        <text>chorismate + L-glutamine = anthranilate + pyruvate + L-glutamate + H(+)</text>
        <dbReference type="Rhea" id="RHEA:21732"/>
        <dbReference type="ChEBI" id="CHEBI:15361"/>
        <dbReference type="ChEBI" id="CHEBI:15378"/>
        <dbReference type="ChEBI" id="CHEBI:16567"/>
        <dbReference type="ChEBI" id="CHEBI:29748"/>
        <dbReference type="ChEBI" id="CHEBI:29985"/>
        <dbReference type="ChEBI" id="CHEBI:58359"/>
        <dbReference type="EC" id="4.1.3.27"/>
    </reaction>
</comment>
<dbReference type="EMBL" id="CP097095">
    <property type="protein sequence ID" value="UQF79152.1"/>
    <property type="molecule type" value="Genomic_DNA"/>
</dbReference>
<dbReference type="KEGG" id="agh:M3I41_05960"/>
<feature type="coiled-coil region" evidence="4">
    <location>
        <begin position="200"/>
        <end position="227"/>
    </location>
</feature>
<accession>A0A9E7AQH8</accession>
<dbReference type="AlphaFoldDB" id="A0A9E7AQH8"/>
<sequence length="568" mass="60501">MANTPTVFTRPVKYHADGGALLAHLAQLGLVDTVQDSSRPTNTVLLESADIASKQHLTTIAVLAASAQITCTGDTVTLKALDTTDGPQALKAVAQYLSSAVTRQSDSELVLHLPSVAEDSAEEHARLRERSTMEPLRILTDQVVAHPHLPLVAGAVAFDYLGTYESLPSVADGANTCPDYLFFNARIILVVDHPSGSCQLVGASLDAAQLSAQMDALEAAINELPAQAPSAPAEQTAPAQQTTQAASAHQQTATPEAQATPAASAQQTAEDTITAYPTMSDADFCELVAKMQQHIAIGDAYQVVPSRGFVIDCPQPLQTYRYLHDADPSPYMFYIATDDFELFGASPESSLLHSAKTGQVAIRPIAGTRPRGFAPDGSIDHELDIRLELELRSDAKEVAEHVMLVDLARNDVARISAPGTRKVTQLLRVDRYSRVMHLVSEVTGQLASDLHPLDAFRASMTMGTLTGAPKLRAAELIRQYEGTRRGSYGGAVGYLRGDGELDTCIVIRSAFARGGKAIVQAGAGVVSDSVPQREADETAHKASNVLRAIAAAQGKTLRIERNLVSKEA</sequence>
<keyword evidence="2 7" id="KW-0456">Lyase</keyword>
<dbReference type="Proteomes" id="UP000830236">
    <property type="component" value="Chromosome"/>
</dbReference>
<evidence type="ECO:0000256" key="4">
    <source>
        <dbReference type="SAM" id="Coils"/>
    </source>
</evidence>
<dbReference type="GO" id="GO:0004049">
    <property type="term" value="F:anthranilate synthase activity"/>
    <property type="evidence" value="ECO:0007669"/>
    <property type="project" value="UniProtKB-EC"/>
</dbReference>
<evidence type="ECO:0000256" key="5">
    <source>
        <dbReference type="SAM" id="MobiDB-lite"/>
    </source>
</evidence>
<evidence type="ECO:0000313" key="7">
    <source>
        <dbReference type="EMBL" id="UQF79152.1"/>
    </source>
</evidence>
<keyword evidence="4" id="KW-0175">Coiled coil</keyword>
<dbReference type="NCBIfam" id="NF010079">
    <property type="entry name" value="PRK13564.1"/>
    <property type="match status" value="1"/>
</dbReference>
<evidence type="ECO:0000256" key="1">
    <source>
        <dbReference type="ARBA" id="ARBA00012266"/>
    </source>
</evidence>
<dbReference type="InterPro" id="IPR019999">
    <property type="entry name" value="Anth_synth_I-like"/>
</dbReference>